<sequence>MHALYASVSASVTLPCARIGSVPPLPATIRWRAAHGSSRRKATVLEMDKWRSAIGWRGTRGPAPRRDASSDSAGGQATSALARMQRVGRCALEGEKGSGGGDLVGGTTPGYPAEGSR</sequence>
<feature type="region of interest" description="Disordered" evidence="1">
    <location>
        <begin position="92"/>
        <end position="117"/>
    </location>
</feature>
<organism evidence="2">
    <name type="scientific">Panicum hallii</name>
    <dbReference type="NCBI Taxonomy" id="206008"/>
    <lineage>
        <taxon>Eukaryota</taxon>
        <taxon>Viridiplantae</taxon>
        <taxon>Streptophyta</taxon>
        <taxon>Embryophyta</taxon>
        <taxon>Tracheophyta</taxon>
        <taxon>Spermatophyta</taxon>
        <taxon>Magnoliopsida</taxon>
        <taxon>Liliopsida</taxon>
        <taxon>Poales</taxon>
        <taxon>Poaceae</taxon>
        <taxon>PACMAD clade</taxon>
        <taxon>Panicoideae</taxon>
        <taxon>Panicodae</taxon>
        <taxon>Paniceae</taxon>
        <taxon>Panicinae</taxon>
        <taxon>Panicum</taxon>
        <taxon>Panicum sect. Panicum</taxon>
    </lineage>
</organism>
<evidence type="ECO:0000256" key="1">
    <source>
        <dbReference type="SAM" id="MobiDB-lite"/>
    </source>
</evidence>
<evidence type="ECO:0008006" key="3">
    <source>
        <dbReference type="Google" id="ProtNLM"/>
    </source>
</evidence>
<feature type="compositionally biased region" description="Gly residues" evidence="1">
    <location>
        <begin position="97"/>
        <end position="108"/>
    </location>
</feature>
<feature type="compositionally biased region" description="Polar residues" evidence="1">
    <location>
        <begin position="70"/>
        <end position="79"/>
    </location>
</feature>
<dbReference type="EMBL" id="CM008048">
    <property type="protein sequence ID" value="PVH62073.1"/>
    <property type="molecule type" value="Genomic_DNA"/>
</dbReference>
<reference evidence="2" key="1">
    <citation type="submission" date="2018-04" db="EMBL/GenBank/DDBJ databases">
        <title>WGS assembly of Panicum hallii.</title>
        <authorList>
            <person name="Lovell J."/>
            <person name="Jenkins J."/>
            <person name="Lowry D."/>
            <person name="Mamidi S."/>
            <person name="Sreedasyam A."/>
            <person name="Weng X."/>
            <person name="Barry K."/>
            <person name="Bonette J."/>
            <person name="Campitelli B."/>
            <person name="Daum C."/>
            <person name="Gordon S."/>
            <person name="Gould B."/>
            <person name="Lipzen A."/>
            <person name="Macqueen A."/>
            <person name="Palacio-Mejia J."/>
            <person name="Plott C."/>
            <person name="Shakirov E."/>
            <person name="Shu S."/>
            <person name="Yoshinaga Y."/>
            <person name="Zane M."/>
            <person name="Rokhsar D."/>
            <person name="Grimwood J."/>
            <person name="Schmutz J."/>
            <person name="Juenger T."/>
        </authorList>
    </citation>
    <scope>NUCLEOTIDE SEQUENCE [LARGE SCALE GENOMIC DNA]</scope>
    <source>
        <strain evidence="2">FIL2</strain>
    </source>
</reference>
<dbReference type="Gramene" id="PVH62073">
    <property type="protein sequence ID" value="PVH62073"/>
    <property type="gene ID" value="PAHAL_3G198900"/>
</dbReference>
<dbReference type="AlphaFoldDB" id="A0A2T8KIR6"/>
<protein>
    <recommendedName>
        <fullName evidence="3">DUF834 domain-containing protein</fullName>
    </recommendedName>
</protein>
<accession>A0A2T8KIR6</accession>
<name>A0A2T8KIR6_9POAL</name>
<feature type="region of interest" description="Disordered" evidence="1">
    <location>
        <begin position="55"/>
        <end position="80"/>
    </location>
</feature>
<proteinExistence type="predicted"/>
<dbReference type="Proteomes" id="UP000243499">
    <property type="component" value="Chromosome 3"/>
</dbReference>
<evidence type="ECO:0000313" key="2">
    <source>
        <dbReference type="EMBL" id="PVH62073.1"/>
    </source>
</evidence>
<gene>
    <name evidence="2" type="ORF">PAHAL_3G198900</name>
</gene>